<evidence type="ECO:0000256" key="1">
    <source>
        <dbReference type="ARBA" id="ARBA00023002"/>
    </source>
</evidence>
<organism evidence="2 3">
    <name type="scientific">Lachnellula suecica</name>
    <dbReference type="NCBI Taxonomy" id="602035"/>
    <lineage>
        <taxon>Eukaryota</taxon>
        <taxon>Fungi</taxon>
        <taxon>Dikarya</taxon>
        <taxon>Ascomycota</taxon>
        <taxon>Pezizomycotina</taxon>
        <taxon>Leotiomycetes</taxon>
        <taxon>Helotiales</taxon>
        <taxon>Lachnaceae</taxon>
        <taxon>Lachnellula</taxon>
    </lineage>
</organism>
<dbReference type="EMBL" id="QGMK01000501">
    <property type="protein sequence ID" value="TVY81324.1"/>
    <property type="molecule type" value="Genomic_DNA"/>
</dbReference>
<dbReference type="Proteomes" id="UP000469558">
    <property type="component" value="Unassembled WGS sequence"/>
</dbReference>
<gene>
    <name evidence="2" type="primary">lepF_1</name>
    <name evidence="2" type="ORF">LSUE1_G001180</name>
</gene>
<comment type="caution">
    <text evidence="2">The sequence shown here is derived from an EMBL/GenBank/DDBJ whole genome shotgun (WGS) entry which is preliminary data.</text>
</comment>
<dbReference type="Pfam" id="PF00106">
    <property type="entry name" value="adh_short"/>
    <property type="match status" value="1"/>
</dbReference>
<proteinExistence type="predicted"/>
<evidence type="ECO:0000313" key="3">
    <source>
        <dbReference type="Proteomes" id="UP000469558"/>
    </source>
</evidence>
<dbReference type="OrthoDB" id="2898509at2759"/>
<sequence length="324" mass="35630">MVKFSAITEANSRFASDSSQNGGLVCVFAGATSNTGAGTIERMAVMLKSPTFYVLGRSEARFKSQRAKLDSLNSDLKIVFIEVDITLISDVDAASKQIAAAEKKVDYLYMSQGCIPLNLPQYTKEGLDMCFALSYYSRIRLLSNLLPLLRQSTRPRVLSLLNGGKEQAIRTEDLGLENAQNFSSRAAINHTTTMMTLALEYLSENDKTITFMHVFPGLVATDNFARLTAPKTFGILGKVLVAFISRFVSTVQWLFGISPADCGARQAFLLTGDDYGPGKMWRIDEKSEPVTTAGILGEYREGGWREKVWEYTVGVFEKALATGS</sequence>
<dbReference type="GO" id="GO:0016491">
    <property type="term" value="F:oxidoreductase activity"/>
    <property type="evidence" value="ECO:0007669"/>
    <property type="project" value="UniProtKB-KW"/>
</dbReference>
<evidence type="ECO:0000313" key="2">
    <source>
        <dbReference type="EMBL" id="TVY81324.1"/>
    </source>
</evidence>
<dbReference type="AlphaFoldDB" id="A0A8T9CC48"/>
<dbReference type="InterPro" id="IPR002347">
    <property type="entry name" value="SDR_fam"/>
</dbReference>
<accession>A0A8T9CC48</accession>
<dbReference type="PANTHER" id="PTHR47534:SF3">
    <property type="entry name" value="ALCOHOL DEHYDROGENASE-LIKE C-TERMINAL DOMAIN-CONTAINING PROTEIN"/>
    <property type="match status" value="1"/>
</dbReference>
<dbReference type="InterPro" id="IPR052228">
    <property type="entry name" value="Sec_Metab_Biosynth_Oxidored"/>
</dbReference>
<dbReference type="SUPFAM" id="SSF51735">
    <property type="entry name" value="NAD(P)-binding Rossmann-fold domains"/>
    <property type="match status" value="1"/>
</dbReference>
<name>A0A8T9CC48_9HELO</name>
<dbReference type="Gene3D" id="3.40.50.720">
    <property type="entry name" value="NAD(P)-binding Rossmann-like Domain"/>
    <property type="match status" value="1"/>
</dbReference>
<dbReference type="PANTHER" id="PTHR47534">
    <property type="entry name" value="YALI0E05731P"/>
    <property type="match status" value="1"/>
</dbReference>
<keyword evidence="1" id="KW-0560">Oxidoreductase</keyword>
<keyword evidence="3" id="KW-1185">Reference proteome</keyword>
<protein>
    <submittedName>
        <fullName evidence="2">Oxidoreductase lepF</fullName>
    </submittedName>
</protein>
<dbReference type="InterPro" id="IPR036291">
    <property type="entry name" value="NAD(P)-bd_dom_sf"/>
</dbReference>
<reference evidence="2 3" key="1">
    <citation type="submission" date="2018-05" db="EMBL/GenBank/DDBJ databases">
        <title>Genome sequencing and assembly of the regulated plant pathogen Lachnellula willkommii and related sister species for the development of diagnostic species identification markers.</title>
        <authorList>
            <person name="Giroux E."/>
            <person name="Bilodeau G."/>
        </authorList>
    </citation>
    <scope>NUCLEOTIDE SEQUENCE [LARGE SCALE GENOMIC DNA]</scope>
    <source>
        <strain evidence="2 3">CBS 268.59</strain>
    </source>
</reference>